<reference evidence="1 2" key="1">
    <citation type="journal article" date="2019" name="Emerg. Microbes Infect.">
        <title>Comprehensive subspecies identification of 175 nontuberculous mycobacteria species based on 7547 genomic profiles.</title>
        <authorList>
            <person name="Matsumoto Y."/>
            <person name="Kinjo T."/>
            <person name="Motooka D."/>
            <person name="Nabeya D."/>
            <person name="Jung N."/>
            <person name="Uechi K."/>
            <person name="Horii T."/>
            <person name="Iida T."/>
            <person name="Fujita J."/>
            <person name="Nakamura S."/>
        </authorList>
    </citation>
    <scope>NUCLEOTIDE SEQUENCE [LARGE SCALE GENOMIC DNA]</scope>
    <source>
        <strain evidence="1 2">JCM 30725</strain>
    </source>
</reference>
<protein>
    <submittedName>
        <fullName evidence="1">Uncharacterized protein</fullName>
    </submittedName>
</protein>
<dbReference type="AlphaFoldDB" id="A0A7I9YLQ6"/>
<evidence type="ECO:0000313" key="1">
    <source>
        <dbReference type="EMBL" id="GFG89403.1"/>
    </source>
</evidence>
<gene>
    <name evidence="1" type="ORF">MBOU_14450</name>
</gene>
<comment type="caution">
    <text evidence="1">The sequence shown here is derived from an EMBL/GenBank/DDBJ whole genome shotgun (WGS) entry which is preliminary data.</text>
</comment>
<keyword evidence="2" id="KW-1185">Reference proteome</keyword>
<dbReference type="EMBL" id="BLKZ01000001">
    <property type="protein sequence ID" value="GFG89403.1"/>
    <property type="molecule type" value="Genomic_DNA"/>
</dbReference>
<evidence type="ECO:0000313" key="2">
    <source>
        <dbReference type="Proteomes" id="UP000465360"/>
    </source>
</evidence>
<accession>A0A7I9YLQ6</accession>
<name>A0A7I9YLQ6_MYCBU</name>
<sequence>MPGSWHLFGPEGELVTARFAIHDGFTKGMIKDGARLETIKILKYAKATYPNAAQVTVEGTFPMTDQYGNTSNDIVVNVIYERSTLDKINFDGVSKDRIWEIRDSGFIAPDFRP</sequence>
<dbReference type="Proteomes" id="UP000465360">
    <property type="component" value="Unassembled WGS sequence"/>
</dbReference>
<organism evidence="1 2">
    <name type="scientific">Mycobacterium bourgelatii</name>
    <dbReference type="NCBI Taxonomy" id="1273442"/>
    <lineage>
        <taxon>Bacteria</taxon>
        <taxon>Bacillati</taxon>
        <taxon>Actinomycetota</taxon>
        <taxon>Actinomycetes</taxon>
        <taxon>Mycobacteriales</taxon>
        <taxon>Mycobacteriaceae</taxon>
        <taxon>Mycobacterium</taxon>
    </lineage>
</organism>
<proteinExistence type="predicted"/>